<evidence type="ECO:0000313" key="3">
    <source>
        <dbReference type="Proteomes" id="UP001174694"/>
    </source>
</evidence>
<accession>A0AA38RGD6</accession>
<protein>
    <recommendedName>
        <fullName evidence="1">2EXR domain-containing protein</fullName>
    </recommendedName>
</protein>
<dbReference type="Pfam" id="PF20150">
    <property type="entry name" value="2EXR"/>
    <property type="match status" value="1"/>
</dbReference>
<feature type="domain" description="2EXR" evidence="1">
    <location>
        <begin position="6"/>
        <end position="110"/>
    </location>
</feature>
<reference evidence="2" key="1">
    <citation type="submission" date="2022-07" db="EMBL/GenBank/DDBJ databases">
        <title>Fungi with potential for degradation of polypropylene.</title>
        <authorList>
            <person name="Gostincar C."/>
        </authorList>
    </citation>
    <scope>NUCLEOTIDE SEQUENCE</scope>
    <source>
        <strain evidence="2">EXF-13308</strain>
    </source>
</reference>
<comment type="caution">
    <text evidence="2">The sequence shown here is derived from an EMBL/GenBank/DDBJ whole genome shotgun (WGS) entry which is preliminary data.</text>
</comment>
<evidence type="ECO:0000313" key="2">
    <source>
        <dbReference type="EMBL" id="KAJ9145011.1"/>
    </source>
</evidence>
<dbReference type="PANTHER" id="PTHR35910">
    <property type="entry name" value="2EXR DOMAIN-CONTAINING PROTEIN"/>
    <property type="match status" value="1"/>
</dbReference>
<proteinExistence type="predicted"/>
<dbReference type="AlphaFoldDB" id="A0AA38RGD6"/>
<organism evidence="2 3">
    <name type="scientific">Pleurostoma richardsiae</name>
    <dbReference type="NCBI Taxonomy" id="41990"/>
    <lineage>
        <taxon>Eukaryota</taxon>
        <taxon>Fungi</taxon>
        <taxon>Dikarya</taxon>
        <taxon>Ascomycota</taxon>
        <taxon>Pezizomycotina</taxon>
        <taxon>Sordariomycetes</taxon>
        <taxon>Sordariomycetidae</taxon>
        <taxon>Calosphaeriales</taxon>
        <taxon>Pleurostomataceae</taxon>
        <taxon>Pleurostoma</taxon>
    </lineage>
</organism>
<dbReference type="Proteomes" id="UP001174694">
    <property type="component" value="Unassembled WGS sequence"/>
</dbReference>
<dbReference type="InterPro" id="IPR045518">
    <property type="entry name" value="2EXR"/>
</dbReference>
<gene>
    <name evidence="2" type="ORF">NKR23_g5632</name>
</gene>
<name>A0AA38RGD6_9PEZI</name>
<dbReference type="EMBL" id="JANBVO010000015">
    <property type="protein sequence ID" value="KAJ9145011.1"/>
    <property type="molecule type" value="Genomic_DNA"/>
</dbReference>
<evidence type="ECO:0000259" key="1">
    <source>
        <dbReference type="Pfam" id="PF20150"/>
    </source>
</evidence>
<dbReference type="PANTHER" id="PTHR35910:SF6">
    <property type="entry name" value="2EXR DOMAIN-CONTAINING PROTEIN"/>
    <property type="match status" value="1"/>
</dbReference>
<sequence>MAPELFPFFSLLPAELRYMIWHYSFEERVVELHARRSHYADDYRYGSALKWQSRCTNPPALSVCAEARAIALRHYTVRFPLATAAPAGHAGDSIVDLYRALYISPAVDTVVILGDPDFHRLSSLLSFFRQRDPTGEGLKRLAISARWTHHYGFGAMLRVFSRTIFRNLEQLVIFMFEDSMPPDKWVGGVCSLDDCTGTDYYKRYAMGRGQELKEGKRWMVIGKGELRIMDLKFRSGW</sequence>
<keyword evidence="3" id="KW-1185">Reference proteome</keyword>